<dbReference type="PROSITE" id="PS50021">
    <property type="entry name" value="CH"/>
    <property type="match status" value="1"/>
</dbReference>
<dbReference type="Pfam" id="PF24082">
    <property type="entry name" value="SPEF2_C"/>
    <property type="match status" value="1"/>
</dbReference>
<dbReference type="Ensembl" id="ENSGMOT00000007969.2">
    <property type="protein sequence ID" value="ENSGMOP00000007747.2"/>
    <property type="gene ID" value="ENSGMOG00000007234.2"/>
</dbReference>
<dbReference type="PANTHER" id="PTHR14919:SF0">
    <property type="entry name" value="SPERM FLAGELLAR PROTEIN 2"/>
    <property type="match status" value="1"/>
</dbReference>
<evidence type="ECO:0000313" key="4">
    <source>
        <dbReference type="Ensembl" id="ENSGMOP00000007747.2"/>
    </source>
</evidence>
<dbReference type="InterPro" id="IPR052634">
    <property type="entry name" value="Sperm_flagellar-bone_growth"/>
</dbReference>
<dbReference type="Gene3D" id="1.10.418.10">
    <property type="entry name" value="Calponin-like domain"/>
    <property type="match status" value="1"/>
</dbReference>
<dbReference type="InterPro" id="IPR001715">
    <property type="entry name" value="CH_dom"/>
</dbReference>
<protein>
    <recommendedName>
        <fullName evidence="3">Calponin-homology (CH) domain-containing protein</fullName>
    </recommendedName>
</protein>
<evidence type="ECO:0000256" key="1">
    <source>
        <dbReference type="SAM" id="Coils"/>
    </source>
</evidence>
<feature type="coiled-coil region" evidence="1">
    <location>
        <begin position="245"/>
        <end position="281"/>
    </location>
</feature>
<name>A0A8C4Z9L6_GADMO</name>
<keyword evidence="5" id="KW-1185">Reference proteome</keyword>
<dbReference type="PANTHER" id="PTHR14919">
    <property type="entry name" value="KPL2-RELATED"/>
    <property type="match status" value="1"/>
</dbReference>
<proteinExistence type="predicted"/>
<dbReference type="Pfam" id="PF00406">
    <property type="entry name" value="ADK"/>
    <property type="match status" value="1"/>
</dbReference>
<feature type="coiled-coil region" evidence="1">
    <location>
        <begin position="139"/>
        <end position="190"/>
    </location>
</feature>
<dbReference type="InterPro" id="IPR027417">
    <property type="entry name" value="P-loop_NTPase"/>
</dbReference>
<reference evidence="4" key="1">
    <citation type="submission" date="2025-08" db="UniProtKB">
        <authorList>
            <consortium name="Ensembl"/>
        </authorList>
    </citation>
    <scope>IDENTIFICATION</scope>
</reference>
<dbReference type="Pfam" id="PF22946">
    <property type="entry name" value="SPEF2_D5"/>
    <property type="match status" value="1"/>
</dbReference>
<reference evidence="4" key="2">
    <citation type="submission" date="2025-09" db="UniProtKB">
        <authorList>
            <consortium name="Ensembl"/>
        </authorList>
    </citation>
    <scope>IDENTIFICATION</scope>
</reference>
<dbReference type="Proteomes" id="UP000694546">
    <property type="component" value="Chromosome 6"/>
</dbReference>
<feature type="region of interest" description="Disordered" evidence="2">
    <location>
        <begin position="1061"/>
        <end position="1081"/>
    </location>
</feature>
<dbReference type="GeneTree" id="ENSGT00390000008160"/>
<dbReference type="Pfam" id="PF06294">
    <property type="entry name" value="CH_2"/>
    <property type="match status" value="1"/>
</dbReference>
<sequence length="1168" mass="132600">MSDILCRWLNNELRLSKTVEPNTFSKDFSTGYLIGEVLFKYQLQDDFSAFIKSNISSSKEGNFSRIEPTLQLLGVPFDQNTAQALMQEKQGAATRLLYQLYVLLQHRKMKRTPMDTVLPTAGGPHLHKKENDRVGPVGKRDAEVTLHKLSQRYEEQGRQLKEKSEMAELLQEQKKLLDTEDMRLKDMEKTMNPLYISSGKTLTGSRKAIGQNAPGEGGPELVLQSNSQYVQKIRQRLAEDSASCQQREKRRTRFLQEQLKAQENQQDAQRDEQLVRRLTRQTEQERRLVAQLLQVRAQKEVLRENRLFREQQYQEQRERDFLEALEREATLAQQAQLDEADEVSRQMELHNRMAAERAQHRHKKHSNLCWEVLDQIEDLATKVGEYRLLTGKLIPVKMMREWKELLLLGLPLYDPVPGDSDPGPLSAPLDPVERQKEELLNNQDYQEYTNMEGEWAWPEEAGEAKRHLGSNNILDHVVLRLKNMVNEPRPATPPPLFPQFTLKACVLGQPCSGKTTCLAQLAQAHGIHIISPDTLIQEALAAYQSGEKVSPSERAQRGAVIDQVLRTGKAIPDELLVNIIVETIRLVPDTSGWVLDGFPVNVAQARMLELALGGSTSVPIEKKPPRRGSNKQKAPQALEPIAAKKLPVLDLVLLLDTPESVLLNRAVRQSRRSCYTPSLDGCTDRGLGGRQIQHGIASFQDNWSKLEKWYSGNQGILVRLDANVSEEELFSSLESVLLQAVMNKPKGNALSYICLMTISESYARNIKAVMQNLRIERNIIIRHLFNIREEYKHYLSRPELNQEFVSQWQQDFNSSIPEDMRADTETKTELHQRLDDLRERLWDMSDKRREEDSQEKNSLVENGWLEDHKAFLINHFATLIQVSLMTKFIISHSQQQVVSFYYKVQSITQVTEVVSLLTLESGLVDWRRFLLSAALPWPLPSLAQLLLLLQGFRTADPGATGSVDRDQYLQVELWFPSETAEPVPEDPTDPLPYNRLANLRKLFFQMFADHSSSPPRLDYARMLGYLAAHPEPGQGVVRALSLALGRTLRHPAACRYVKVGPGAEPEGEEAEEEVVPRGSSGCDGVEQGVSVNALLAVLCHRDVHKSDLQRVFGELGYGPQEHVPFSVLCQHPVVQELMEGSNRYQLIDIHGVLKGQESESEPQLSPAS</sequence>
<evidence type="ECO:0000313" key="5">
    <source>
        <dbReference type="Proteomes" id="UP000694546"/>
    </source>
</evidence>
<dbReference type="GO" id="GO:0097225">
    <property type="term" value="C:sperm midpiece"/>
    <property type="evidence" value="ECO:0007669"/>
    <property type="project" value="TreeGrafter"/>
</dbReference>
<dbReference type="Gene3D" id="3.40.50.300">
    <property type="entry name" value="P-loop containing nucleotide triphosphate hydrolases"/>
    <property type="match status" value="1"/>
</dbReference>
<dbReference type="InterPro" id="IPR036872">
    <property type="entry name" value="CH_dom_sf"/>
</dbReference>
<evidence type="ECO:0000259" key="3">
    <source>
        <dbReference type="PROSITE" id="PS50021"/>
    </source>
</evidence>
<dbReference type="InterPro" id="IPR010441">
    <property type="entry name" value="CH_2"/>
</dbReference>
<evidence type="ECO:0000256" key="2">
    <source>
        <dbReference type="SAM" id="MobiDB-lite"/>
    </source>
</evidence>
<dbReference type="GO" id="GO:0007288">
    <property type="term" value="P:sperm axoneme assembly"/>
    <property type="evidence" value="ECO:0007669"/>
    <property type="project" value="TreeGrafter"/>
</dbReference>
<organism evidence="4 5">
    <name type="scientific">Gadus morhua</name>
    <name type="common">Atlantic cod</name>
    <dbReference type="NCBI Taxonomy" id="8049"/>
    <lineage>
        <taxon>Eukaryota</taxon>
        <taxon>Metazoa</taxon>
        <taxon>Chordata</taxon>
        <taxon>Craniata</taxon>
        <taxon>Vertebrata</taxon>
        <taxon>Euteleostomi</taxon>
        <taxon>Actinopterygii</taxon>
        <taxon>Neopterygii</taxon>
        <taxon>Teleostei</taxon>
        <taxon>Neoteleostei</taxon>
        <taxon>Acanthomorphata</taxon>
        <taxon>Zeiogadaria</taxon>
        <taxon>Gadariae</taxon>
        <taxon>Gadiformes</taxon>
        <taxon>Gadoidei</taxon>
        <taxon>Gadidae</taxon>
        <taxon>Gadus</taxon>
    </lineage>
</organism>
<dbReference type="SUPFAM" id="SSF52540">
    <property type="entry name" value="P-loop containing nucleoside triphosphate hydrolases"/>
    <property type="match status" value="1"/>
</dbReference>
<feature type="coiled-coil region" evidence="1">
    <location>
        <begin position="820"/>
        <end position="847"/>
    </location>
</feature>
<dbReference type="InterPro" id="IPR054517">
    <property type="entry name" value="SPEF2_D5"/>
</dbReference>
<dbReference type="GO" id="GO:0002177">
    <property type="term" value="C:manchette"/>
    <property type="evidence" value="ECO:0007669"/>
    <property type="project" value="TreeGrafter"/>
</dbReference>
<feature type="domain" description="Calponin-homology (CH)" evidence="3">
    <location>
        <begin position="1"/>
        <end position="105"/>
    </location>
</feature>
<dbReference type="InterPro" id="IPR056199">
    <property type="entry name" value="SPEF2_C"/>
</dbReference>
<dbReference type="GO" id="GO:0005737">
    <property type="term" value="C:cytoplasm"/>
    <property type="evidence" value="ECO:0007669"/>
    <property type="project" value="UniProtKB-ARBA"/>
</dbReference>
<dbReference type="AlphaFoldDB" id="A0A8C4Z9L6"/>
<keyword evidence="1" id="KW-0175">Coiled coil</keyword>
<dbReference type="OMA" id="WYNSFES"/>
<accession>A0A8C4Z9L6</accession>